<keyword evidence="5" id="KW-0413">Isomerase</keyword>
<dbReference type="AlphaFoldDB" id="A0A5C8PKY6"/>
<keyword evidence="12" id="KW-1185">Reference proteome</keyword>
<evidence type="ECO:0000313" key="11">
    <source>
        <dbReference type="EMBL" id="TXL74083.1"/>
    </source>
</evidence>
<evidence type="ECO:0000256" key="7">
    <source>
        <dbReference type="ARBA" id="ARBA00034808"/>
    </source>
</evidence>
<evidence type="ECO:0000256" key="2">
    <source>
        <dbReference type="ARBA" id="ARBA00022801"/>
    </source>
</evidence>
<dbReference type="GO" id="GO:0016887">
    <property type="term" value="F:ATP hydrolysis activity"/>
    <property type="evidence" value="ECO:0007669"/>
    <property type="project" value="RHEA"/>
</dbReference>
<accession>A0A5C8PKY6</accession>
<keyword evidence="2 9" id="KW-0378">Hydrolase</keyword>
<keyword evidence="3 9" id="KW-0347">Helicase</keyword>
<protein>
    <recommendedName>
        <fullName evidence="7">DNA 3'-5' helicase</fullName>
        <ecNumber evidence="7">5.6.2.4</ecNumber>
    </recommendedName>
</protein>
<evidence type="ECO:0000313" key="12">
    <source>
        <dbReference type="Proteomes" id="UP000321638"/>
    </source>
</evidence>
<comment type="catalytic activity">
    <reaction evidence="8">
        <text>ATP + H2O = ADP + phosphate + H(+)</text>
        <dbReference type="Rhea" id="RHEA:13065"/>
        <dbReference type="ChEBI" id="CHEBI:15377"/>
        <dbReference type="ChEBI" id="CHEBI:15378"/>
        <dbReference type="ChEBI" id="CHEBI:30616"/>
        <dbReference type="ChEBI" id="CHEBI:43474"/>
        <dbReference type="ChEBI" id="CHEBI:456216"/>
        <dbReference type="EC" id="5.6.2.4"/>
    </reaction>
</comment>
<feature type="binding site" evidence="9">
    <location>
        <begin position="257"/>
        <end position="264"/>
    </location>
    <ligand>
        <name>ATP</name>
        <dbReference type="ChEBI" id="CHEBI:30616"/>
    </ligand>
</feature>
<dbReference type="PANTHER" id="PTHR11070">
    <property type="entry name" value="UVRD / RECB / PCRA DNA HELICASE FAMILY MEMBER"/>
    <property type="match status" value="1"/>
</dbReference>
<dbReference type="InterPro" id="IPR014016">
    <property type="entry name" value="UvrD-like_ATP-bd"/>
</dbReference>
<dbReference type="InterPro" id="IPR014017">
    <property type="entry name" value="DNA_helicase_UvrD-like_C"/>
</dbReference>
<evidence type="ECO:0000256" key="8">
    <source>
        <dbReference type="ARBA" id="ARBA00048988"/>
    </source>
</evidence>
<dbReference type="GO" id="GO:0043138">
    <property type="term" value="F:3'-5' DNA helicase activity"/>
    <property type="evidence" value="ECO:0007669"/>
    <property type="project" value="UniProtKB-EC"/>
</dbReference>
<dbReference type="Pfam" id="PF00580">
    <property type="entry name" value="UvrD-helicase"/>
    <property type="match status" value="1"/>
</dbReference>
<dbReference type="GO" id="GO:0005829">
    <property type="term" value="C:cytosol"/>
    <property type="evidence" value="ECO:0007669"/>
    <property type="project" value="TreeGrafter"/>
</dbReference>
<reference evidence="11 12" key="1">
    <citation type="submission" date="2019-06" db="EMBL/GenBank/DDBJ databases">
        <title>New taxonomy in bacterial strain CC-CFT640, isolated from vineyard.</title>
        <authorList>
            <person name="Lin S.-Y."/>
            <person name="Tsai C.-F."/>
            <person name="Young C.-C."/>
        </authorList>
    </citation>
    <scope>NUCLEOTIDE SEQUENCE [LARGE SCALE GENOMIC DNA]</scope>
    <source>
        <strain evidence="11 12">CC-CFT640</strain>
    </source>
</reference>
<dbReference type="InterPro" id="IPR027417">
    <property type="entry name" value="P-loop_NTPase"/>
</dbReference>
<dbReference type="EMBL" id="VDUZ01000020">
    <property type="protein sequence ID" value="TXL74083.1"/>
    <property type="molecule type" value="Genomic_DNA"/>
</dbReference>
<sequence>MEFRIADTFTDSLARLTGEEQKAVKTTAFDLQVNPASPGLRFHRLDKAKDRNFWSVRVGSDIRLIVHRSEGSLLLCYVDHHDKAYTWAERRKLETHPRTGAAQMVEIRETVQEVVVPVYVSGDSPGTSKPAAISKPIFAGRSDDELLGYGVPAEWLADVKAATEDTLLVLADHLPAEAAEALLELATGGRPRAPQLVVAAASPFEHPDAQRRFRVMKNVEELERALDFPWDKWTVFLHPDQRQLVERDFAGAARVCGSAGTGKTIVALHRAVWLARRHTDARVLLTTFSDTLANALRHKLKRLLGNEPRLAERIDVHSLSAIGLRLYKAHVGAVMLASPEVIRELVQEAARAVAGHKFSAQFLITEWEQVVDARQLGTWDAYRDVARLGRKTRLAEAQRRLLWSIFERMREGLKARQLVTQAEMFTNLAIALAGAKKVVFDFAIVDEAQDVGIAHLRFLAALGGGRSNALFFAGDLGQRIFQQPFSWKGLGVDIRGRSRTLRVNYRTSHQIRTHADRLLGPDMTDVDGNTEDRSDTVSVFNGPMPTVRTLASEDAEAEAVGAWMAEQAKAGVLPHEFGVFVRSAAELDRAQAAVKAAAMAFRVLDEEVETTSGHVSIGTMHLAKGLEFRAVVVMACDDEVIPLQERVETVGDDADLKEVYDTERHLLYVACTRARDHLLVTGVEPASEFLGDLVESR</sequence>
<keyword evidence="4 9" id="KW-0067">ATP-binding</keyword>
<dbReference type="GO" id="GO:0005524">
    <property type="term" value="F:ATP binding"/>
    <property type="evidence" value="ECO:0007669"/>
    <property type="project" value="UniProtKB-UniRule"/>
</dbReference>
<comment type="caution">
    <text evidence="11">The sequence shown here is derived from an EMBL/GenBank/DDBJ whole genome shotgun (WGS) entry which is preliminary data.</text>
</comment>
<evidence type="ECO:0000259" key="10">
    <source>
        <dbReference type="PROSITE" id="PS51198"/>
    </source>
</evidence>
<keyword evidence="1 9" id="KW-0547">Nucleotide-binding</keyword>
<dbReference type="PROSITE" id="PS51198">
    <property type="entry name" value="UVRD_HELICASE_ATP_BIND"/>
    <property type="match status" value="1"/>
</dbReference>
<dbReference type="SUPFAM" id="SSF52540">
    <property type="entry name" value="P-loop containing nucleoside triphosphate hydrolases"/>
    <property type="match status" value="1"/>
</dbReference>
<evidence type="ECO:0000256" key="6">
    <source>
        <dbReference type="ARBA" id="ARBA00034617"/>
    </source>
</evidence>
<dbReference type="Pfam" id="PF13361">
    <property type="entry name" value="UvrD_C"/>
    <property type="match status" value="1"/>
</dbReference>
<dbReference type="InterPro" id="IPR035093">
    <property type="entry name" value="RelE/ParE_toxin_dom_sf"/>
</dbReference>
<dbReference type="GO" id="GO:0000725">
    <property type="term" value="P:recombinational repair"/>
    <property type="evidence" value="ECO:0007669"/>
    <property type="project" value="TreeGrafter"/>
</dbReference>
<dbReference type="OrthoDB" id="7211215at2"/>
<dbReference type="Gene3D" id="3.30.2310.20">
    <property type="entry name" value="RelE-like"/>
    <property type="match status" value="1"/>
</dbReference>
<dbReference type="PANTHER" id="PTHR11070:SF45">
    <property type="entry name" value="DNA 3'-5' HELICASE"/>
    <property type="match status" value="1"/>
</dbReference>
<evidence type="ECO:0000256" key="4">
    <source>
        <dbReference type="ARBA" id="ARBA00022840"/>
    </source>
</evidence>
<gene>
    <name evidence="11" type="ORF">FHP25_17905</name>
</gene>
<dbReference type="Gene3D" id="3.40.50.300">
    <property type="entry name" value="P-loop containing nucleotide triphosphate hydrolases"/>
    <property type="match status" value="2"/>
</dbReference>
<comment type="catalytic activity">
    <reaction evidence="6">
        <text>Couples ATP hydrolysis with the unwinding of duplex DNA by translocating in the 3'-5' direction.</text>
        <dbReference type="EC" id="5.6.2.4"/>
    </reaction>
</comment>
<dbReference type="EC" id="5.6.2.4" evidence="7"/>
<evidence type="ECO:0000256" key="3">
    <source>
        <dbReference type="ARBA" id="ARBA00022806"/>
    </source>
</evidence>
<feature type="domain" description="UvrD-like helicase ATP-binding" evidence="10">
    <location>
        <begin position="236"/>
        <end position="535"/>
    </location>
</feature>
<organism evidence="11 12">
    <name type="scientific">Vineibacter terrae</name>
    <dbReference type="NCBI Taxonomy" id="2586908"/>
    <lineage>
        <taxon>Bacteria</taxon>
        <taxon>Pseudomonadati</taxon>
        <taxon>Pseudomonadota</taxon>
        <taxon>Alphaproteobacteria</taxon>
        <taxon>Hyphomicrobiales</taxon>
        <taxon>Vineibacter</taxon>
    </lineage>
</organism>
<evidence type="ECO:0000256" key="5">
    <source>
        <dbReference type="ARBA" id="ARBA00023235"/>
    </source>
</evidence>
<dbReference type="Proteomes" id="UP000321638">
    <property type="component" value="Unassembled WGS sequence"/>
</dbReference>
<dbReference type="GO" id="GO:0003677">
    <property type="term" value="F:DNA binding"/>
    <property type="evidence" value="ECO:0007669"/>
    <property type="project" value="InterPro"/>
</dbReference>
<dbReference type="SUPFAM" id="SSF143011">
    <property type="entry name" value="RelE-like"/>
    <property type="match status" value="1"/>
</dbReference>
<dbReference type="InterPro" id="IPR000212">
    <property type="entry name" value="DNA_helicase_UvrD/REP"/>
</dbReference>
<proteinExistence type="predicted"/>
<evidence type="ECO:0000256" key="9">
    <source>
        <dbReference type="PROSITE-ProRule" id="PRU00560"/>
    </source>
</evidence>
<name>A0A5C8PKY6_9HYPH</name>
<evidence type="ECO:0000256" key="1">
    <source>
        <dbReference type="ARBA" id="ARBA00022741"/>
    </source>
</evidence>